<protein>
    <submittedName>
        <fullName evidence="1">Uncharacterized protein</fullName>
    </submittedName>
</protein>
<reference evidence="1 2" key="1">
    <citation type="submission" date="2024-01" db="EMBL/GenBank/DDBJ databases">
        <title>The genomes of 5 underutilized Papilionoideae crops provide insights into root nodulation and disease resistanc.</title>
        <authorList>
            <person name="Jiang F."/>
        </authorList>
    </citation>
    <scope>NUCLEOTIDE SEQUENCE [LARGE SCALE GENOMIC DNA]</scope>
    <source>
        <strain evidence="1">LVBAO_FW01</strain>
        <tissue evidence="1">Leaves</tissue>
    </source>
</reference>
<sequence length="73" mass="7999">MVRKSCMCGLLTFGGFTINGLYCMFQSLSSDKTARNMLATIQNKVYISPTSPRSISSSLFHLLRSPAPLSPKP</sequence>
<evidence type="ECO:0000313" key="1">
    <source>
        <dbReference type="EMBL" id="KAK7358198.1"/>
    </source>
</evidence>
<comment type="caution">
    <text evidence="1">The sequence shown here is derived from an EMBL/GenBank/DDBJ whole genome shotgun (WGS) entry which is preliminary data.</text>
</comment>
<dbReference type="EMBL" id="JAYMYQ010000001">
    <property type="protein sequence ID" value="KAK7358198.1"/>
    <property type="molecule type" value="Genomic_DNA"/>
</dbReference>
<accession>A0AAN9MTJ9</accession>
<evidence type="ECO:0000313" key="2">
    <source>
        <dbReference type="Proteomes" id="UP001367508"/>
    </source>
</evidence>
<dbReference type="AlphaFoldDB" id="A0AAN9MTJ9"/>
<keyword evidence="2" id="KW-1185">Reference proteome</keyword>
<dbReference type="Proteomes" id="UP001367508">
    <property type="component" value="Unassembled WGS sequence"/>
</dbReference>
<proteinExistence type="predicted"/>
<name>A0AAN9MTJ9_CANGL</name>
<organism evidence="1 2">
    <name type="scientific">Canavalia gladiata</name>
    <name type="common">Sword bean</name>
    <name type="synonym">Dolichos gladiatus</name>
    <dbReference type="NCBI Taxonomy" id="3824"/>
    <lineage>
        <taxon>Eukaryota</taxon>
        <taxon>Viridiplantae</taxon>
        <taxon>Streptophyta</taxon>
        <taxon>Embryophyta</taxon>
        <taxon>Tracheophyta</taxon>
        <taxon>Spermatophyta</taxon>
        <taxon>Magnoliopsida</taxon>
        <taxon>eudicotyledons</taxon>
        <taxon>Gunneridae</taxon>
        <taxon>Pentapetalae</taxon>
        <taxon>rosids</taxon>
        <taxon>fabids</taxon>
        <taxon>Fabales</taxon>
        <taxon>Fabaceae</taxon>
        <taxon>Papilionoideae</taxon>
        <taxon>50 kb inversion clade</taxon>
        <taxon>NPAAA clade</taxon>
        <taxon>indigoferoid/millettioid clade</taxon>
        <taxon>Phaseoleae</taxon>
        <taxon>Canavalia</taxon>
    </lineage>
</organism>
<gene>
    <name evidence="1" type="ORF">VNO77_00123</name>
</gene>